<dbReference type="Gene3D" id="3.90.1200.10">
    <property type="match status" value="1"/>
</dbReference>
<dbReference type="InterPro" id="IPR011009">
    <property type="entry name" value="Kinase-like_dom_sf"/>
</dbReference>
<organism evidence="2 3">
    <name type="scientific">Rubritalea spongiae</name>
    <dbReference type="NCBI Taxonomy" id="430797"/>
    <lineage>
        <taxon>Bacteria</taxon>
        <taxon>Pseudomonadati</taxon>
        <taxon>Verrucomicrobiota</taxon>
        <taxon>Verrucomicrobiia</taxon>
        <taxon>Verrucomicrobiales</taxon>
        <taxon>Rubritaleaceae</taxon>
        <taxon>Rubritalea</taxon>
    </lineage>
</organism>
<evidence type="ECO:0000259" key="1">
    <source>
        <dbReference type="Pfam" id="PF01636"/>
    </source>
</evidence>
<name>A0ABW5E9L2_9BACT</name>
<dbReference type="Proteomes" id="UP001597297">
    <property type="component" value="Unassembled WGS sequence"/>
</dbReference>
<keyword evidence="3" id="KW-1185">Reference proteome</keyword>
<proteinExistence type="predicted"/>
<evidence type="ECO:0000313" key="2">
    <source>
        <dbReference type="EMBL" id="MFD2277675.1"/>
    </source>
</evidence>
<dbReference type="Pfam" id="PF01636">
    <property type="entry name" value="APH"/>
    <property type="match status" value="1"/>
</dbReference>
<sequence length="381" mass="43037">MRTRTSLMPPVEETVRSIGQEFIIDGEFIGGSEIEAGHINVTYVARYLQMDGSERRYILQCINGYVFKDPVAVVRNVERVTQHIAAKLEGSGEQYLKMYPARRGGHFYEDAKGRVWRCYNFIEGCRSYDVVESTEQAYEAASAFGRFQDLVSDLDVASLVETIPSFHHTPMRFARLMDRAADDPIERLAGVVEEVQFLKDRKELGAELVSMMKGGLLPVRVTHNDTKLNNVMMDERSGQAVCVIDLDTVMPGLAAYDFGDLVRTATSAAAEDEQDLSKVEMRMPMFEALARGYIKACPSLTAAEIHSLVTGCKVITLEVAIRFLTDYLEGDLYFKTEREGQNLDRVRVQITLLKQMEEREAEMEEIVRRFADSESCELTSN</sequence>
<gene>
    <name evidence="2" type="ORF">ACFSQZ_14500</name>
</gene>
<reference evidence="3" key="1">
    <citation type="journal article" date="2019" name="Int. J. Syst. Evol. Microbiol.">
        <title>The Global Catalogue of Microorganisms (GCM) 10K type strain sequencing project: providing services to taxonomists for standard genome sequencing and annotation.</title>
        <authorList>
            <consortium name="The Broad Institute Genomics Platform"/>
            <consortium name="The Broad Institute Genome Sequencing Center for Infectious Disease"/>
            <person name="Wu L."/>
            <person name="Ma J."/>
        </authorList>
    </citation>
    <scope>NUCLEOTIDE SEQUENCE [LARGE SCALE GENOMIC DNA]</scope>
    <source>
        <strain evidence="3">JCM 16545</strain>
    </source>
</reference>
<dbReference type="SUPFAM" id="SSF56112">
    <property type="entry name" value="Protein kinase-like (PK-like)"/>
    <property type="match status" value="1"/>
</dbReference>
<dbReference type="EMBL" id="JBHUJC010000043">
    <property type="protein sequence ID" value="MFD2277675.1"/>
    <property type="molecule type" value="Genomic_DNA"/>
</dbReference>
<comment type="caution">
    <text evidence="2">The sequence shown here is derived from an EMBL/GenBank/DDBJ whole genome shotgun (WGS) entry which is preliminary data.</text>
</comment>
<protein>
    <submittedName>
        <fullName evidence="2">Phosphotransferase enzyme family protein</fullName>
    </submittedName>
</protein>
<feature type="domain" description="Aminoglycoside phosphotransferase" evidence="1">
    <location>
        <begin position="47"/>
        <end position="272"/>
    </location>
</feature>
<dbReference type="PANTHER" id="PTHR21064:SF5">
    <property type="entry name" value="SLR1880 PROTEIN"/>
    <property type="match status" value="1"/>
</dbReference>
<dbReference type="InterPro" id="IPR002575">
    <property type="entry name" value="Aminoglycoside_PTrfase"/>
</dbReference>
<evidence type="ECO:0000313" key="3">
    <source>
        <dbReference type="Proteomes" id="UP001597297"/>
    </source>
</evidence>
<dbReference type="InterPro" id="IPR050249">
    <property type="entry name" value="Pseudomonas-type_ThrB"/>
</dbReference>
<dbReference type="RefSeq" id="WP_377093604.1">
    <property type="nucleotide sequence ID" value="NZ_JBHSJM010000001.1"/>
</dbReference>
<accession>A0ABW5E9L2</accession>
<dbReference type="PANTHER" id="PTHR21064">
    <property type="entry name" value="AMINOGLYCOSIDE PHOSPHOTRANSFERASE DOMAIN-CONTAINING PROTEIN-RELATED"/>
    <property type="match status" value="1"/>
</dbReference>